<dbReference type="GO" id="GO:0000981">
    <property type="term" value="F:DNA-binding transcription factor activity, RNA polymerase II-specific"/>
    <property type="evidence" value="ECO:0007669"/>
    <property type="project" value="TreeGrafter"/>
</dbReference>
<sequence length="745" mass="83884">MLQPTPVLRSNAPPLKEESLPQSNDIHHTSRVLQEQSGNRQLNNYTSAAVANGYQHKYGVGQHQQTSPTGNNWPAASILTQPHRPQYYSVPAQAQDSQPYVSQGYGYGSHRAREYGYHLSDQQIDHKARILWKQFQDSEGYRKYRAKQHKDEKKGSDHIWPEHIEQAFFRALVQWPPMGRSKPMWKDKSRGRNELIADYILEFTGEERDRKQISSHIQVLKPFVQHNPFIMQYFSTKGTRHAGIHHRHHARHSRQSLQTDMSTARKQKHQLGLFAPRSFSMFVQRKLVSPNHEEQIEKLHTYTISIDDPLGPNKHLQDQAEFESQFPLLAAMDKQAPLDCNIVLANASLAFPTEDFRDKTGIELAISFVCSSRHLLPPATFQYRTTFYQAGSCLDRPADVELEDGDFRPADDGSSCATTSMNFRSKFWAKRLSQNTHELAELSAMQEVFLPGSSGEGRKRILVMLWNFRQSTAETGRASWRRLVLPSRSASGNEALALESQYPDPRSERVDSVNDYASSSRCPEVPVTEPCTSQPALQSPFEYNEGTALPPATWPPAVSNSNMAHSQPVPSFDNNDFDFNGGNINLAFDPNSMEYGTFDNTFDTNVFDSTAFDFDATGAEFAQDPALEQLTGQWYDASNSANTYDTQAAVPLGTVNHEDNYGIPQAQPGGESQPAAPQRYEYPMQQQYEQQTYSAAPEDEKAAQFEGSREQQAFGGAGQDRTKEDPLAALADAKHLARGVGVERQ</sequence>
<dbReference type="Pfam" id="PF01285">
    <property type="entry name" value="TEA"/>
    <property type="match status" value="1"/>
</dbReference>
<dbReference type="PROSITE" id="PS51088">
    <property type="entry name" value="TEA_2"/>
    <property type="match status" value="1"/>
</dbReference>
<feature type="DNA-binding region" description="TEA" evidence="6">
    <location>
        <begin position="153"/>
        <end position="227"/>
    </location>
</feature>
<evidence type="ECO:0000256" key="3">
    <source>
        <dbReference type="ARBA" id="ARBA00023015"/>
    </source>
</evidence>
<comment type="subcellular location">
    <subcellularLocation>
        <location evidence="1">Nucleus</location>
    </subcellularLocation>
</comment>
<dbReference type="GO" id="GO:0000978">
    <property type="term" value="F:RNA polymerase II cis-regulatory region sequence-specific DNA binding"/>
    <property type="evidence" value="ECO:0007669"/>
    <property type="project" value="TreeGrafter"/>
</dbReference>
<feature type="compositionally biased region" description="Basic and acidic residues" evidence="7">
    <location>
        <begin position="698"/>
        <end position="709"/>
    </location>
</feature>
<dbReference type="PANTHER" id="PTHR11834:SF0">
    <property type="entry name" value="PROTEIN SCALLOPED"/>
    <property type="match status" value="1"/>
</dbReference>
<accession>A0A9W7SK22</accession>
<evidence type="ECO:0000256" key="2">
    <source>
        <dbReference type="ARBA" id="ARBA00008421"/>
    </source>
</evidence>
<evidence type="ECO:0000256" key="5">
    <source>
        <dbReference type="ARBA" id="ARBA00023242"/>
    </source>
</evidence>
<evidence type="ECO:0000256" key="1">
    <source>
        <dbReference type="ARBA" id="ARBA00004123"/>
    </source>
</evidence>
<dbReference type="InterPro" id="IPR038096">
    <property type="entry name" value="TEA/ATTS_sf"/>
</dbReference>
<dbReference type="InterPro" id="IPR050937">
    <property type="entry name" value="TEC1_TEAD_TF"/>
</dbReference>
<dbReference type="PRINTS" id="PR00065">
    <property type="entry name" value="TEADOMAIN"/>
</dbReference>
<comment type="similarity">
    <text evidence="2">Belongs to the TEC1 family.</text>
</comment>
<name>A0A9W7SK22_9PEZI</name>
<evidence type="ECO:0000313" key="10">
    <source>
        <dbReference type="Proteomes" id="UP001138500"/>
    </source>
</evidence>
<reference evidence="9 10" key="1">
    <citation type="journal article" date="2018" name="IMA Fungus">
        <title>IMA Genome-F 10: Nine draft genome sequences of Claviceps purpurea s.lat., including C. arundinis, C. humidiphila, and C. cf. spartinae, pseudomolecules for the pitch canker pathogen Fusarium circinatum, draft genome of Davidsoniella eucalypti, Grosmannia galeiformis, Quambalaria eucalypti, and Teratosphaeria destructans.</title>
        <authorList>
            <person name="Wingfield B.D."/>
            <person name="Liu M."/>
            <person name="Nguyen H.D."/>
            <person name="Lane F.A."/>
            <person name="Morgan S.W."/>
            <person name="De Vos L."/>
            <person name="Wilken P.M."/>
            <person name="Duong T.A."/>
            <person name="Aylward J."/>
            <person name="Coetzee M.P."/>
            <person name="Dadej K."/>
            <person name="De Beer Z.W."/>
            <person name="Findlay W."/>
            <person name="Havenga M."/>
            <person name="Kolarik M."/>
            <person name="Menzies J.G."/>
            <person name="Naidoo K."/>
            <person name="Pochopski O."/>
            <person name="Shoukouhi P."/>
            <person name="Santana Q.C."/>
            <person name="Seifert K.A."/>
            <person name="Soal N."/>
            <person name="Steenkamp E.T."/>
            <person name="Tatham C.T."/>
            <person name="van der Nest M.A."/>
            <person name="Wingfield M.J."/>
        </authorList>
    </citation>
    <scope>NUCLEOTIDE SEQUENCE [LARGE SCALE GENOMIC DNA]</scope>
    <source>
        <strain evidence="9">CMW44962</strain>
    </source>
</reference>
<feature type="region of interest" description="Disordered" evidence="7">
    <location>
        <begin position="689"/>
        <end position="725"/>
    </location>
</feature>
<evidence type="ECO:0000313" key="9">
    <source>
        <dbReference type="EMBL" id="KAH9818141.1"/>
    </source>
</evidence>
<evidence type="ECO:0000256" key="6">
    <source>
        <dbReference type="PROSITE-ProRule" id="PRU00505"/>
    </source>
</evidence>
<evidence type="ECO:0000259" key="8">
    <source>
        <dbReference type="PROSITE" id="PS51088"/>
    </source>
</evidence>
<proteinExistence type="inferred from homology"/>
<dbReference type="SMART" id="SM00426">
    <property type="entry name" value="TEA"/>
    <property type="match status" value="1"/>
</dbReference>
<keyword evidence="4" id="KW-0804">Transcription</keyword>
<evidence type="ECO:0000256" key="4">
    <source>
        <dbReference type="ARBA" id="ARBA00023163"/>
    </source>
</evidence>
<dbReference type="Proteomes" id="UP001138500">
    <property type="component" value="Unassembled WGS sequence"/>
</dbReference>
<dbReference type="EMBL" id="RIBY02002367">
    <property type="protein sequence ID" value="KAH9818141.1"/>
    <property type="molecule type" value="Genomic_DNA"/>
</dbReference>
<gene>
    <name evidence="9" type="ORF">Tdes44962_MAKER05434</name>
</gene>
<dbReference type="InterPro" id="IPR000818">
    <property type="entry name" value="TEA/ATTS_dom"/>
</dbReference>
<dbReference type="Gene3D" id="6.10.20.40">
    <property type="entry name" value="TEA/ATTS domain"/>
    <property type="match status" value="1"/>
</dbReference>
<dbReference type="GO" id="GO:0005634">
    <property type="term" value="C:nucleus"/>
    <property type="evidence" value="ECO:0007669"/>
    <property type="project" value="UniProtKB-SubCell"/>
</dbReference>
<protein>
    <submittedName>
        <fullName evidence="9">TEA/ATTS domain family</fullName>
    </submittedName>
</protein>
<reference evidence="9 10" key="2">
    <citation type="journal article" date="2021" name="Curr. Genet.">
        <title>Genetic response to nitrogen starvation in the aggressive Eucalyptus foliar pathogen Teratosphaeria destructans.</title>
        <authorList>
            <person name="Havenga M."/>
            <person name="Wingfield B.D."/>
            <person name="Wingfield M.J."/>
            <person name="Dreyer L.L."/>
            <person name="Roets F."/>
            <person name="Aylward J."/>
        </authorList>
    </citation>
    <scope>NUCLEOTIDE SEQUENCE [LARGE SCALE GENOMIC DNA]</scope>
    <source>
        <strain evidence="9">CMW44962</strain>
    </source>
</reference>
<evidence type="ECO:0000256" key="7">
    <source>
        <dbReference type="SAM" id="MobiDB-lite"/>
    </source>
</evidence>
<keyword evidence="5" id="KW-0539">Nucleus</keyword>
<comment type="caution">
    <text evidence="9">The sequence shown here is derived from an EMBL/GenBank/DDBJ whole genome shotgun (WGS) entry which is preliminary data.</text>
</comment>
<feature type="region of interest" description="Disordered" evidence="7">
    <location>
        <begin position="1"/>
        <end position="25"/>
    </location>
</feature>
<feature type="domain" description="TEA" evidence="8">
    <location>
        <begin position="153"/>
        <end position="227"/>
    </location>
</feature>
<dbReference type="AlphaFoldDB" id="A0A9W7SK22"/>
<keyword evidence="10" id="KW-1185">Reference proteome</keyword>
<keyword evidence="3" id="KW-0805">Transcription regulation</keyword>
<dbReference type="GO" id="GO:0005667">
    <property type="term" value="C:transcription regulator complex"/>
    <property type="evidence" value="ECO:0007669"/>
    <property type="project" value="TreeGrafter"/>
</dbReference>
<organism evidence="9 10">
    <name type="scientific">Teratosphaeria destructans</name>
    <dbReference type="NCBI Taxonomy" id="418781"/>
    <lineage>
        <taxon>Eukaryota</taxon>
        <taxon>Fungi</taxon>
        <taxon>Dikarya</taxon>
        <taxon>Ascomycota</taxon>
        <taxon>Pezizomycotina</taxon>
        <taxon>Dothideomycetes</taxon>
        <taxon>Dothideomycetidae</taxon>
        <taxon>Mycosphaerellales</taxon>
        <taxon>Teratosphaeriaceae</taxon>
        <taxon>Teratosphaeria</taxon>
    </lineage>
</organism>
<dbReference type="PANTHER" id="PTHR11834">
    <property type="entry name" value="TRANSCRIPTIONAL ENHANCER FACTOR TEF RELATED"/>
    <property type="match status" value="1"/>
</dbReference>
<dbReference type="OrthoDB" id="10006572at2759"/>